<gene>
    <name evidence="3" type="ORF">TSACC_3570</name>
</gene>
<evidence type="ECO:0000313" key="4">
    <source>
        <dbReference type="Proteomes" id="UP000076023"/>
    </source>
</evidence>
<dbReference type="Pfam" id="PF13432">
    <property type="entry name" value="TPR_16"/>
    <property type="match status" value="1"/>
</dbReference>
<comment type="caution">
    <text evidence="3">The sequence shown here is derived from an EMBL/GenBank/DDBJ whole genome shotgun (WGS) entry which is preliminary data.</text>
</comment>
<keyword evidence="2" id="KW-0472">Membrane</keyword>
<dbReference type="RefSeq" id="WP_075081305.1">
    <property type="nucleotide sequence ID" value="NZ_BDCO01000003.1"/>
</dbReference>
<evidence type="ECO:0000313" key="3">
    <source>
        <dbReference type="EMBL" id="GAT35503.1"/>
    </source>
</evidence>
<keyword evidence="2" id="KW-1133">Transmembrane helix</keyword>
<evidence type="ECO:0000256" key="2">
    <source>
        <dbReference type="SAM" id="Phobius"/>
    </source>
</evidence>
<dbReference type="AlphaFoldDB" id="A0A146GEG1"/>
<keyword evidence="2" id="KW-0812">Transmembrane</keyword>
<sequence>MSEQKGSKEKQQPSTKGVPEGKGETSADASATERKGLPAAKSAKTAPEEESTAIENLSTIRKPTGVAKTKPKARFEPTRQATRENDHRTEEEKWEAPEGREEEPPEEVDPAKRPPAPEEQAAAMGKAILKAAKKVLFIDLKLVYVVIAGVILVVWIHSLSYDSGVAEGRRLANKEASFDGADLDPTFSSKLNATLIKMRAGQVDESLEELKNLQTQWPSVVSMNYLVALAALEKGDDELASVKATESIAKRQRVSDSLALLAVIESQKAARRDKFVMGNPVKRAEEYLRRSIAADPANPYPHFELASILRYAGKRDEALAEVRAAQARLSLVDSHLVMDVTAQIMERETMSDAQLPPDVGATDNVQKLVPAAYVAMRRGNFDRAAELLTEASRAMTPAVFGYVINDPALRRYRNEPKLRPFFAR</sequence>
<feature type="compositionally biased region" description="Basic and acidic residues" evidence="1">
    <location>
        <begin position="19"/>
        <end position="36"/>
    </location>
</feature>
<feature type="region of interest" description="Disordered" evidence="1">
    <location>
        <begin position="1"/>
        <end position="119"/>
    </location>
</feature>
<dbReference type="SUPFAM" id="SSF48452">
    <property type="entry name" value="TPR-like"/>
    <property type="match status" value="1"/>
</dbReference>
<reference evidence="4" key="1">
    <citation type="journal article" date="2017" name="Genome Announc.">
        <title>Draft Genome Sequence of Terrimicrobium sacchariphilum NM-5T, a Facultative Anaerobic Soil Bacterium of the Class Spartobacteria.</title>
        <authorList>
            <person name="Qiu Y.L."/>
            <person name="Tourlousse D.M."/>
            <person name="Matsuura N."/>
            <person name="Ohashi A."/>
            <person name="Sekiguchi Y."/>
        </authorList>
    </citation>
    <scope>NUCLEOTIDE SEQUENCE [LARGE SCALE GENOMIC DNA]</scope>
    <source>
        <strain evidence="4">NM-5</strain>
    </source>
</reference>
<dbReference type="InterPro" id="IPR011990">
    <property type="entry name" value="TPR-like_helical_dom_sf"/>
</dbReference>
<dbReference type="STRING" id="690879.TSACC_3570"/>
<feature type="transmembrane region" description="Helical" evidence="2">
    <location>
        <begin position="135"/>
        <end position="156"/>
    </location>
</feature>
<dbReference type="Proteomes" id="UP000076023">
    <property type="component" value="Unassembled WGS sequence"/>
</dbReference>
<name>A0A146GEG1_TERSA</name>
<keyword evidence="4" id="KW-1185">Reference proteome</keyword>
<protein>
    <recommendedName>
        <fullName evidence="5">Tetratricopeptide repeat-containing protein</fullName>
    </recommendedName>
</protein>
<organism evidence="3 4">
    <name type="scientific">Terrimicrobium sacchariphilum</name>
    <dbReference type="NCBI Taxonomy" id="690879"/>
    <lineage>
        <taxon>Bacteria</taxon>
        <taxon>Pseudomonadati</taxon>
        <taxon>Verrucomicrobiota</taxon>
        <taxon>Terrimicrobiia</taxon>
        <taxon>Terrimicrobiales</taxon>
        <taxon>Terrimicrobiaceae</taxon>
        <taxon>Terrimicrobium</taxon>
    </lineage>
</organism>
<feature type="compositionally biased region" description="Basic and acidic residues" evidence="1">
    <location>
        <begin position="1"/>
        <end position="11"/>
    </location>
</feature>
<feature type="compositionally biased region" description="Basic and acidic residues" evidence="1">
    <location>
        <begin position="73"/>
        <end position="99"/>
    </location>
</feature>
<dbReference type="InParanoid" id="A0A146GEG1"/>
<dbReference type="EMBL" id="BDCO01000003">
    <property type="protein sequence ID" value="GAT35503.1"/>
    <property type="molecule type" value="Genomic_DNA"/>
</dbReference>
<dbReference type="OrthoDB" id="9784971at2"/>
<proteinExistence type="predicted"/>
<evidence type="ECO:0000256" key="1">
    <source>
        <dbReference type="SAM" id="MobiDB-lite"/>
    </source>
</evidence>
<accession>A0A146GEG1</accession>
<evidence type="ECO:0008006" key="5">
    <source>
        <dbReference type="Google" id="ProtNLM"/>
    </source>
</evidence>
<dbReference type="Gene3D" id="1.25.40.10">
    <property type="entry name" value="Tetratricopeptide repeat domain"/>
    <property type="match status" value="1"/>
</dbReference>